<evidence type="ECO:0000256" key="9">
    <source>
        <dbReference type="ARBA" id="ARBA00033342"/>
    </source>
</evidence>
<evidence type="ECO:0000313" key="14">
    <source>
        <dbReference type="Proteomes" id="UP000287033"/>
    </source>
</evidence>
<protein>
    <recommendedName>
        <fullName evidence="3">Membrane protein insertase YidC</fullName>
    </recommendedName>
    <alternativeName>
        <fullName evidence="9">Foldase YidC</fullName>
    </alternativeName>
    <alternativeName>
        <fullName evidence="8">Membrane integrase YidC</fullName>
    </alternativeName>
</protein>
<accession>A0A401TTX7</accession>
<dbReference type="STRING" id="137246.A0A401TTX7"/>
<evidence type="ECO:0000256" key="6">
    <source>
        <dbReference type="ARBA" id="ARBA00022927"/>
    </source>
</evidence>
<dbReference type="InterPro" id="IPR028053">
    <property type="entry name" value="Membr_insert_YidC_N"/>
</dbReference>
<dbReference type="InterPro" id="IPR038221">
    <property type="entry name" value="YidC_periplasmic_sf"/>
</dbReference>
<reference evidence="13 14" key="1">
    <citation type="journal article" date="2018" name="Nat. Ecol. Evol.">
        <title>Shark genomes provide insights into elasmobranch evolution and the origin of vertebrates.</title>
        <authorList>
            <person name="Hara Y"/>
            <person name="Yamaguchi K"/>
            <person name="Onimaru K"/>
            <person name="Kadota M"/>
            <person name="Koyanagi M"/>
            <person name="Keeley SD"/>
            <person name="Tatsumi K"/>
            <person name="Tanaka K"/>
            <person name="Motone F"/>
            <person name="Kageyama Y"/>
            <person name="Nozu R"/>
            <person name="Adachi N"/>
            <person name="Nishimura O"/>
            <person name="Nakagawa R"/>
            <person name="Tanegashima C"/>
            <person name="Kiyatake I"/>
            <person name="Matsumoto R"/>
            <person name="Murakumo K"/>
            <person name="Nishida K"/>
            <person name="Terakita A"/>
            <person name="Kuratani S"/>
            <person name="Sato K"/>
            <person name="Hyodo S Kuraku.S."/>
        </authorList>
    </citation>
    <scope>NUCLEOTIDE SEQUENCE [LARGE SCALE GENOMIC DNA]</scope>
</reference>
<evidence type="ECO:0000256" key="1">
    <source>
        <dbReference type="ARBA" id="ARBA00004651"/>
    </source>
</evidence>
<feature type="region of interest" description="Disordered" evidence="10">
    <location>
        <begin position="45"/>
        <end position="71"/>
    </location>
</feature>
<evidence type="ECO:0000256" key="10">
    <source>
        <dbReference type="SAM" id="MobiDB-lite"/>
    </source>
</evidence>
<keyword evidence="4" id="KW-0813">Transport</keyword>
<comment type="subcellular location">
    <subcellularLocation>
        <location evidence="1">Cell membrane</location>
        <topology evidence="1">Multi-pass membrane protein</topology>
    </subcellularLocation>
</comment>
<dbReference type="Pfam" id="PF14849">
    <property type="entry name" value="YidC_periplas"/>
    <property type="match status" value="1"/>
</dbReference>
<dbReference type="GO" id="GO:0015031">
    <property type="term" value="P:protein transport"/>
    <property type="evidence" value="ECO:0007669"/>
    <property type="project" value="UniProtKB-KW"/>
</dbReference>
<feature type="non-terminal residue" evidence="13">
    <location>
        <position position="253"/>
    </location>
</feature>
<keyword evidence="11" id="KW-0472">Membrane</keyword>
<keyword evidence="7" id="KW-0143">Chaperone</keyword>
<dbReference type="Proteomes" id="UP000287033">
    <property type="component" value="Unassembled WGS sequence"/>
</dbReference>
<evidence type="ECO:0000256" key="7">
    <source>
        <dbReference type="ARBA" id="ARBA00023186"/>
    </source>
</evidence>
<dbReference type="NCBIfam" id="TIGR03593">
    <property type="entry name" value="yidC_nterm"/>
    <property type="match status" value="1"/>
</dbReference>
<feature type="domain" description="Membrane insertase YidC N-terminal" evidence="12">
    <location>
        <begin position="86"/>
        <end position="252"/>
    </location>
</feature>
<organism evidence="13 14">
    <name type="scientific">Chiloscyllium punctatum</name>
    <name type="common">Brownbanded bambooshark</name>
    <name type="synonym">Hemiscyllium punctatum</name>
    <dbReference type="NCBI Taxonomy" id="137246"/>
    <lineage>
        <taxon>Eukaryota</taxon>
        <taxon>Metazoa</taxon>
        <taxon>Chordata</taxon>
        <taxon>Craniata</taxon>
        <taxon>Vertebrata</taxon>
        <taxon>Chondrichthyes</taxon>
        <taxon>Elasmobranchii</taxon>
        <taxon>Galeomorphii</taxon>
        <taxon>Galeoidea</taxon>
        <taxon>Orectolobiformes</taxon>
        <taxon>Hemiscylliidae</taxon>
        <taxon>Chiloscyllium</taxon>
    </lineage>
</organism>
<evidence type="ECO:0000256" key="8">
    <source>
        <dbReference type="ARBA" id="ARBA00033245"/>
    </source>
</evidence>
<evidence type="ECO:0000259" key="12">
    <source>
        <dbReference type="Pfam" id="PF14849"/>
    </source>
</evidence>
<dbReference type="Gene3D" id="2.70.98.90">
    <property type="match status" value="1"/>
</dbReference>
<evidence type="ECO:0000313" key="13">
    <source>
        <dbReference type="EMBL" id="GCC46103.1"/>
    </source>
</evidence>
<evidence type="ECO:0000256" key="3">
    <source>
        <dbReference type="ARBA" id="ARBA00015325"/>
    </source>
</evidence>
<name>A0A401TTX7_CHIPU</name>
<evidence type="ECO:0000256" key="11">
    <source>
        <dbReference type="SAM" id="Phobius"/>
    </source>
</evidence>
<keyword evidence="11" id="KW-1133">Transmembrane helix</keyword>
<dbReference type="EMBL" id="BEZZ01174750">
    <property type="protein sequence ID" value="GCC46103.1"/>
    <property type="molecule type" value="Genomic_DNA"/>
</dbReference>
<dbReference type="CDD" id="cd19961">
    <property type="entry name" value="EcYidC-like_peri"/>
    <property type="match status" value="1"/>
</dbReference>
<keyword evidence="11" id="KW-0812">Transmembrane</keyword>
<feature type="transmembrane region" description="Helical" evidence="11">
    <location>
        <begin position="6"/>
        <end position="25"/>
    </location>
</feature>
<keyword evidence="5" id="KW-1003">Cell membrane</keyword>
<evidence type="ECO:0000256" key="2">
    <source>
        <dbReference type="ARBA" id="ARBA00010527"/>
    </source>
</evidence>
<comment type="similarity">
    <text evidence="2">Belongs to the OXA1/ALB3/YidC family. Type 1 subfamily.</text>
</comment>
<proteinExistence type="inferred from homology"/>
<evidence type="ECO:0000256" key="4">
    <source>
        <dbReference type="ARBA" id="ARBA00022448"/>
    </source>
</evidence>
<keyword evidence="6" id="KW-0653">Protein transport</keyword>
<dbReference type="AlphaFoldDB" id="A0A401TTX7"/>
<comment type="caution">
    <text evidence="13">The sequence shown here is derived from an EMBL/GenBank/DDBJ whole genome shotgun (WGS) entry which is preliminary data.</text>
</comment>
<gene>
    <name evidence="13" type="ORF">chiPu_0030105</name>
</gene>
<dbReference type="GO" id="GO:0005886">
    <property type="term" value="C:plasma membrane"/>
    <property type="evidence" value="ECO:0007669"/>
    <property type="project" value="UniProtKB-SubCell"/>
</dbReference>
<sequence>MSDNRNTILAVILSGLVLIAWQYFYNMPQMEKQREVQRQAELLKPTPQATPGAAPGTSTAPPATPGTPAVDAPVASRETVLAAGPRIKIETPRVIGSIALKGARIDDLALVHFRETVDPKSPAIVLLSPSGTAEPYYAEFLWLTPTGSSVKTPDSETVWQQEGSNSLSPSTPVVLKYENGQGLTFRRTISIDDRYLFSIKDEVTNQGSTPVTLYPFALISRGGKPPVSGYAILHEGLIGYLGEQGLQEYTYKN</sequence>
<evidence type="ECO:0000256" key="5">
    <source>
        <dbReference type="ARBA" id="ARBA00022475"/>
    </source>
</evidence>
<keyword evidence="14" id="KW-1185">Reference proteome</keyword>
<dbReference type="OrthoDB" id="8122118at2759"/>